<evidence type="ECO:0000313" key="3">
    <source>
        <dbReference type="Proteomes" id="UP000189004"/>
    </source>
</evidence>
<proteinExistence type="predicted"/>
<evidence type="ECO:0000313" key="2">
    <source>
        <dbReference type="EMBL" id="OOC54858.1"/>
    </source>
</evidence>
<dbReference type="EMBL" id="MCOK01000001">
    <property type="protein sequence ID" value="OOC54858.1"/>
    <property type="molecule type" value="Genomic_DNA"/>
</dbReference>
<organism evidence="2 3">
    <name type="scientific">Nocardiopsis sinuspersici</name>
    <dbReference type="NCBI Taxonomy" id="501010"/>
    <lineage>
        <taxon>Bacteria</taxon>
        <taxon>Bacillati</taxon>
        <taxon>Actinomycetota</taxon>
        <taxon>Actinomycetes</taxon>
        <taxon>Streptosporangiales</taxon>
        <taxon>Nocardiopsidaceae</taxon>
        <taxon>Nocardiopsis</taxon>
    </lineage>
</organism>
<name>A0A1V3C2I7_9ACTN</name>
<dbReference type="OrthoDB" id="3430080at2"/>
<sequence length="155" mass="16812">MPLPLPRRTPLVGPVCPPVALHHPQRTPSAQSLPSCDHPSCRLRRAQGLPRLGGHRSEFSREHAQAAAVQTRHRHLIVYYGEATQSFWAVTPTGMVEARDVDALLLVLWPHTTPHTDPPAARPWARPTDGRVPASITDSGTSTGTGSRPRVPATA</sequence>
<feature type="region of interest" description="Disordered" evidence="1">
    <location>
        <begin position="115"/>
        <end position="155"/>
    </location>
</feature>
<dbReference type="Proteomes" id="UP000189004">
    <property type="component" value="Unassembled WGS sequence"/>
</dbReference>
<evidence type="ECO:0000256" key="1">
    <source>
        <dbReference type="SAM" id="MobiDB-lite"/>
    </source>
</evidence>
<dbReference type="AlphaFoldDB" id="A0A1V3C2I7"/>
<keyword evidence="3" id="KW-1185">Reference proteome</keyword>
<gene>
    <name evidence="2" type="ORF">NOSIN_14470</name>
</gene>
<comment type="caution">
    <text evidence="2">The sequence shown here is derived from an EMBL/GenBank/DDBJ whole genome shotgun (WGS) entry which is preliminary data.</text>
</comment>
<reference evidence="3" key="1">
    <citation type="submission" date="2016-08" db="EMBL/GenBank/DDBJ databases">
        <authorList>
            <person name="Tokovenko B."/>
            <person name="Kalinowski J."/>
        </authorList>
    </citation>
    <scope>NUCLEOTIDE SEQUENCE [LARGE SCALE GENOMIC DNA]</scope>
    <source>
        <strain evidence="3">UTMC102</strain>
    </source>
</reference>
<accession>A0A1V3C2I7</accession>
<protein>
    <submittedName>
        <fullName evidence="2">Uncharacterized protein</fullName>
    </submittedName>
</protein>